<dbReference type="GO" id="GO:0043130">
    <property type="term" value="F:ubiquitin binding"/>
    <property type="evidence" value="ECO:0007669"/>
    <property type="project" value="InterPro"/>
</dbReference>
<protein>
    <recommendedName>
        <fullName evidence="2">CUE domain-containing protein</fullName>
    </recommendedName>
</protein>
<accession>A0AAW0RW27</accession>
<reference evidence="3 4" key="1">
    <citation type="submission" date="2020-02" db="EMBL/GenBank/DDBJ databases">
        <title>Comparative genomics of the hypocrealean fungal genus Beauvera.</title>
        <authorList>
            <person name="Showalter D.N."/>
            <person name="Bushley K.E."/>
            <person name="Rehner S.A."/>
        </authorList>
    </citation>
    <scope>NUCLEOTIDE SEQUENCE [LARGE SCALE GENOMIC DNA]</scope>
    <source>
        <strain evidence="3 4">ARSEF4384</strain>
    </source>
</reference>
<dbReference type="EMBL" id="JAAHCF010000237">
    <property type="protein sequence ID" value="KAK8146059.1"/>
    <property type="molecule type" value="Genomic_DNA"/>
</dbReference>
<feature type="compositionally biased region" description="Basic and acidic residues" evidence="1">
    <location>
        <begin position="563"/>
        <end position="573"/>
    </location>
</feature>
<dbReference type="InterPro" id="IPR009060">
    <property type="entry name" value="UBA-like_sf"/>
</dbReference>
<dbReference type="InterPro" id="IPR003892">
    <property type="entry name" value="CUE"/>
</dbReference>
<evidence type="ECO:0000259" key="2">
    <source>
        <dbReference type="PROSITE" id="PS51140"/>
    </source>
</evidence>
<feature type="compositionally biased region" description="Gly residues" evidence="1">
    <location>
        <begin position="585"/>
        <end position="615"/>
    </location>
</feature>
<feature type="region of interest" description="Disordered" evidence="1">
    <location>
        <begin position="377"/>
        <end position="408"/>
    </location>
</feature>
<dbReference type="InterPro" id="IPR041800">
    <property type="entry name" value="ASCC2_CUE"/>
</dbReference>
<feature type="compositionally biased region" description="Basic and acidic residues" evidence="1">
    <location>
        <begin position="622"/>
        <end position="635"/>
    </location>
</feature>
<proteinExistence type="predicted"/>
<dbReference type="CDD" id="cd14364">
    <property type="entry name" value="CUE_ASCC2"/>
    <property type="match status" value="1"/>
</dbReference>
<dbReference type="SUPFAM" id="SSF46934">
    <property type="entry name" value="UBA-like"/>
    <property type="match status" value="1"/>
</dbReference>
<dbReference type="Proteomes" id="UP001397290">
    <property type="component" value="Unassembled WGS sequence"/>
</dbReference>
<sequence length="658" mass="70684">MPKLPSLAAYPPAEWRHNLSSAEWQSIQNAWITLLQAYISSPPSVLANALGEQDSSLIRFLTTFAQEAASQDTSHSPSPALLKAVLQLTDQSTSLKVTSALDTFDHLANLAKIYPKKLAAPVLSKAFTSSHAAAIESSLKALKKSLIVILDAGIRGDLKLAEARLVKLNPLLHASPDACMLFLAGDDFLDSLIVGYKVMNPPLRKVIIATLYLCLFGLVEAQPAKWSMLSDELFALKSAADQHKEGPINANDSLVPELVTSTPLLKVLLAKAEADGAATPNLKKRITALEAFKKGAMVRPKRLVRRKVDKGKGRQTTDDADAEIHIHRMSQITQVQDLFPDLGAGFVAKCLDEYNEDVEQVVANLLSETLPPHLATADRSEKLSSSHQQFQPDMAPHSTPPQLPTRRNIYDDDELDRLTVDTAKLSFGKRPERTADQLLKDRSCAPGKAAILSALATFDFDDDERDDTYDADDVGGTVDASTNQEADGANDANEEALFRAFQADPRVFDRDAATRRSAARSKLREDTGMTDEAVEGWALMLTRNAGQIRRLEAKYAFSGQQRELGRTAWRDSGAEDSDAGAAAAGRGGRGRGGGGGGGRGRGGRGGGRGRGGGDVAGPTGDKATENARKGKEANKGSRANHNRKAGHAKKMARGGFPG</sequence>
<dbReference type="PROSITE" id="PS51140">
    <property type="entry name" value="CUE"/>
    <property type="match status" value="1"/>
</dbReference>
<feature type="region of interest" description="Disordered" evidence="1">
    <location>
        <begin position="562"/>
        <end position="658"/>
    </location>
</feature>
<dbReference type="Pfam" id="PF02845">
    <property type="entry name" value="CUE"/>
    <property type="match status" value="1"/>
</dbReference>
<name>A0AAW0RW27_9HYPO</name>
<dbReference type="InterPro" id="IPR052586">
    <property type="entry name" value="ASCC2"/>
</dbReference>
<evidence type="ECO:0000313" key="3">
    <source>
        <dbReference type="EMBL" id="KAK8146059.1"/>
    </source>
</evidence>
<feature type="domain" description="CUE" evidence="2">
    <location>
        <begin position="327"/>
        <end position="370"/>
    </location>
</feature>
<comment type="caution">
    <text evidence="3">The sequence shown here is derived from an EMBL/GenBank/DDBJ whole genome shotgun (WGS) entry which is preliminary data.</text>
</comment>
<evidence type="ECO:0000256" key="1">
    <source>
        <dbReference type="SAM" id="MobiDB-lite"/>
    </source>
</evidence>
<evidence type="ECO:0000313" key="4">
    <source>
        <dbReference type="Proteomes" id="UP001397290"/>
    </source>
</evidence>
<keyword evidence="4" id="KW-1185">Reference proteome</keyword>
<organism evidence="3 4">
    <name type="scientific">Beauveria asiatica</name>
    <dbReference type="NCBI Taxonomy" id="1069075"/>
    <lineage>
        <taxon>Eukaryota</taxon>
        <taxon>Fungi</taxon>
        <taxon>Dikarya</taxon>
        <taxon>Ascomycota</taxon>
        <taxon>Pezizomycotina</taxon>
        <taxon>Sordariomycetes</taxon>
        <taxon>Hypocreomycetidae</taxon>
        <taxon>Hypocreales</taxon>
        <taxon>Cordycipitaceae</taxon>
        <taxon>Beauveria</taxon>
    </lineage>
</organism>
<dbReference type="PANTHER" id="PTHR21494:SF0">
    <property type="entry name" value="ACTIVATING SIGNAL COINTEGRATOR 1 COMPLEX SUBUNIT 2"/>
    <property type="match status" value="1"/>
</dbReference>
<gene>
    <name evidence="3" type="ORF">G3M48_003655</name>
</gene>
<dbReference type="Gene3D" id="1.10.8.10">
    <property type="entry name" value="DNA helicase RuvA subunit, C-terminal domain"/>
    <property type="match status" value="1"/>
</dbReference>
<dbReference type="PANTHER" id="PTHR21494">
    <property type="entry name" value="ACTIVATING SIGNAL COINTEGRATOR 1 COMPLEX SUBUNIT 2 ASC-1 COMPLEX SUBUNIT P100"/>
    <property type="match status" value="1"/>
</dbReference>
<dbReference type="AlphaFoldDB" id="A0AAW0RW27"/>
<feature type="compositionally biased region" description="Basic residues" evidence="1">
    <location>
        <begin position="638"/>
        <end position="652"/>
    </location>
</feature>
<dbReference type="SMART" id="SM00546">
    <property type="entry name" value="CUE"/>
    <property type="match status" value="1"/>
</dbReference>